<name>A0A0M0KJW1_ALKHA</name>
<sequence>MFKINENRLVRECDSEILWIEPWGKDALRIRASYTAIEDLEVFTAVIPKILRSRNVSFAGSSMVYFALYFDFMETDCLVKSRSERLGEDNALAARPMRYGVMEKRPTKS</sequence>
<protein>
    <submittedName>
        <fullName evidence="1">Uncharacterized protein</fullName>
    </submittedName>
</protein>
<gene>
    <name evidence="1" type="ORF">AMD02_09495</name>
</gene>
<comment type="caution">
    <text evidence="1">The sequence shown here is derived from an EMBL/GenBank/DDBJ whole genome shotgun (WGS) entry which is preliminary data.</text>
</comment>
<evidence type="ECO:0000313" key="1">
    <source>
        <dbReference type="EMBL" id="KOO39060.1"/>
    </source>
</evidence>
<dbReference type="AlphaFoldDB" id="A0A0M0KJW1"/>
<accession>A0A0M0KJW1</accession>
<proteinExistence type="predicted"/>
<reference evidence="1" key="1">
    <citation type="submission" date="2015-08" db="EMBL/GenBank/DDBJ databases">
        <title>Complete DNA Sequence of Pseudomonas syringae pv. actinidiae, the Causal Agent of Kiwifruit Canker Disease.</title>
        <authorList>
            <person name="Rikkerink E.H.A."/>
            <person name="Fineran P.C."/>
        </authorList>
    </citation>
    <scope>NUCLEOTIDE SEQUENCE</scope>
    <source>
        <strain evidence="1">DSM 13666</strain>
    </source>
</reference>
<dbReference type="EMBL" id="LILD01000001">
    <property type="protein sequence ID" value="KOO39060.1"/>
    <property type="molecule type" value="Genomic_DNA"/>
</dbReference>
<organism evidence="1">
    <name type="scientific">Halalkalibacterium halodurans</name>
    <name type="common">Bacillus halodurans</name>
    <dbReference type="NCBI Taxonomy" id="86665"/>
    <lineage>
        <taxon>Bacteria</taxon>
        <taxon>Bacillati</taxon>
        <taxon>Bacillota</taxon>
        <taxon>Bacilli</taxon>
        <taxon>Bacillales</taxon>
        <taxon>Bacillaceae</taxon>
        <taxon>Halalkalibacterium (ex Joshi et al. 2022)</taxon>
    </lineage>
</organism>